<protein>
    <submittedName>
        <fullName evidence="2">Uncharacterized protein</fullName>
    </submittedName>
</protein>
<sequence length="274" mass="29868">MTRQTVFSLALLIGFFSAATMAHSAEDGCSARLAAIAAKVYPGAKALPDNAFEVDGKTLTLPEQGSMGDDPHAMLCRIWPARPELMLVAVPLVDNPRQQDGNEGDLDMLVLDRQSLDVKGRYRVEGLMSDDAIFITELAFDTAFYQLAPGNVAFGLRKATRGSSSPNPYNDTTLWLFAIEGQQLKPVLENLVVAKFGGEWDMSCNGEFDSVNRTLTMAPTKSPMADIIVSDTLVHRLSEGTAEVCKDTEKTTTAKHRLRFKNGSYEVPKALSGF</sequence>
<dbReference type="RefSeq" id="WP_153354983.1">
    <property type="nucleotide sequence ID" value="NZ_JAYKOO010000007.1"/>
</dbReference>
<evidence type="ECO:0000313" key="2">
    <source>
        <dbReference type="EMBL" id="MQY47503.1"/>
    </source>
</evidence>
<name>A0A6A8A8E9_9HYPH</name>
<organism evidence="2 3">
    <name type="scientific">Endobacterium cereale</name>
    <dbReference type="NCBI Taxonomy" id="2663029"/>
    <lineage>
        <taxon>Bacteria</taxon>
        <taxon>Pseudomonadati</taxon>
        <taxon>Pseudomonadota</taxon>
        <taxon>Alphaproteobacteria</taxon>
        <taxon>Hyphomicrobiales</taxon>
        <taxon>Rhizobiaceae</taxon>
        <taxon>Endobacterium</taxon>
    </lineage>
</organism>
<feature type="signal peptide" evidence="1">
    <location>
        <begin position="1"/>
        <end position="24"/>
    </location>
</feature>
<dbReference type="EMBL" id="WIXI01000045">
    <property type="protein sequence ID" value="MQY47503.1"/>
    <property type="molecule type" value="Genomic_DNA"/>
</dbReference>
<proteinExistence type="predicted"/>
<evidence type="ECO:0000313" key="3">
    <source>
        <dbReference type="Proteomes" id="UP000435138"/>
    </source>
</evidence>
<keyword evidence="1" id="KW-0732">Signal</keyword>
<comment type="caution">
    <text evidence="2">The sequence shown here is derived from an EMBL/GenBank/DDBJ whole genome shotgun (WGS) entry which is preliminary data.</text>
</comment>
<feature type="chain" id="PRO_5025332419" evidence="1">
    <location>
        <begin position="25"/>
        <end position="274"/>
    </location>
</feature>
<evidence type="ECO:0000256" key="1">
    <source>
        <dbReference type="SAM" id="SignalP"/>
    </source>
</evidence>
<gene>
    <name evidence="2" type="ORF">GAO09_15825</name>
</gene>
<accession>A0A6A8A8E9</accession>
<keyword evidence="3" id="KW-1185">Reference proteome</keyword>
<reference evidence="2 3" key="1">
    <citation type="submission" date="2019-11" db="EMBL/GenBank/DDBJ databases">
        <title>Genome analysis of Rhizobacterium cereale a novel genus and species isolated from maize roots in North Spain.</title>
        <authorList>
            <person name="Menendez E."/>
            <person name="Flores-Felix J.D."/>
            <person name="Ramirez-Bahena M.-H."/>
            <person name="Igual J.M."/>
            <person name="Garcia-Fraile P."/>
            <person name="Peix A."/>
            <person name="Velazquez E."/>
        </authorList>
    </citation>
    <scope>NUCLEOTIDE SEQUENCE [LARGE SCALE GENOMIC DNA]</scope>
    <source>
        <strain evidence="2 3">RZME27</strain>
    </source>
</reference>
<dbReference type="AlphaFoldDB" id="A0A6A8A8E9"/>
<dbReference type="Proteomes" id="UP000435138">
    <property type="component" value="Unassembled WGS sequence"/>
</dbReference>